<keyword evidence="4" id="KW-1185">Reference proteome</keyword>
<evidence type="ECO:0000313" key="3">
    <source>
        <dbReference type="EMBL" id="CAK0904993.1"/>
    </source>
</evidence>
<feature type="compositionally biased region" description="Acidic residues" evidence="1">
    <location>
        <begin position="163"/>
        <end position="175"/>
    </location>
</feature>
<dbReference type="Proteomes" id="UP001189429">
    <property type="component" value="Unassembled WGS sequence"/>
</dbReference>
<feature type="non-terminal residue" evidence="3">
    <location>
        <position position="1145"/>
    </location>
</feature>
<dbReference type="InterPro" id="IPR001584">
    <property type="entry name" value="Integrase_cat-core"/>
</dbReference>
<sequence length="1145" mass="128922">FKLQVDGGKLNRKPTGILSNSEQVLRAVCRRCTHHSSEHDQLVGSKLTRLAQEYTPQFCNAILRGLVKHLERAGVVKYPQGKYMDLCTQPTYYQFSNATETMATEHVSAVVGDFFQAIAEDQIELGVFVNDLPAVPEDDEDAFLDGEPGEIGPDFGEPTQEFQDVEEAPPTDESETPSPLQQRLIQRAHNNMGHPELRDSIRVLRNGRVRNSILRWVRKNFKCPACESNKRPRARQPSAVLRSFRFNYVVGCDTFTVKTALGLEFTFVHVICWGTNYQIVERISSSMTAQATWEAVQRCWHRHYGPPQILVVDQGTEFKAEFQDRAREYAALVHVINLRSPWENGKTERHGGWWKSIFQKAESIEPCYNMDEVDMFAAFVSQAKIRFTNRSGYSPAQRVFGEDIRLPGCLFSDDIISPEMLNTTPSAEYQRTQSIRQAAMQATVSLSDQQTFEKALKSRMRKGQEELKDGEIVFIWRRVSVRQPDGGIDYKVGWSGPATVISTTQNGSTLFAYLRGVLFKCGRIQVRSATNEESMGAEIVNELLFDLKEKLNAVHTQRGFRDITGEGEFDDMEADRLRLAGRTPSGTRAPWPAPSGLYTDPGTYWEQPNDQKRFVEICSFTDGTFTNYTEAESSDQIAMDEVWRYRKQESGTWRPATGFDNDKHAAFSIEDSWACLSHRGSFYIMKAKSEAAELKHHTISEDDWPQFIAAIAKEWNAVVGIKAVTIIMPEDAARIRKEKGERIITSRILLRWKPTEQGVMAKARWVVHGFKDPDIMEIERSCPTPQLVTIHIALQAMASRKFEATVGDVTTAFMQGDPSKRTKPLYAEPPAGGYLESLGVPAGCLIRLDREVYGLVSGMAAWRSTMVDHLSKLNYRMSIYDPCLFCLFNNDPRDKSKDPIVQGIVVLEVDDTLSGGTDLHNNKMKQLRTMVKFGHWHSLYQDGPHSFAGRRFTQEKDFGFRIDMERYIREKLNPIELKRGRLSDPKAEPTEGEKSQLRTVIGGVGWVARQARPDEASTASLLQSSFHEAVMKDLADASASVRRLKADPLLGLRIMPCDIDEARVASVSDGSFDADKATGASQGGFIVGISTTALNNNEEAPFSTMSWVSHKIKRVVGSAMAAESFSFSDALAEAEWIWALWQETI</sequence>
<dbReference type="InterPro" id="IPR036397">
    <property type="entry name" value="RNaseH_sf"/>
</dbReference>
<dbReference type="InterPro" id="IPR050951">
    <property type="entry name" value="Retrovirus_Pol_polyprotein"/>
</dbReference>
<dbReference type="InterPro" id="IPR012337">
    <property type="entry name" value="RNaseH-like_sf"/>
</dbReference>
<evidence type="ECO:0000259" key="2">
    <source>
        <dbReference type="PROSITE" id="PS50994"/>
    </source>
</evidence>
<dbReference type="PANTHER" id="PTHR37984">
    <property type="entry name" value="PROTEIN CBG26694"/>
    <property type="match status" value="1"/>
</dbReference>
<evidence type="ECO:0000256" key="1">
    <source>
        <dbReference type="SAM" id="MobiDB-lite"/>
    </source>
</evidence>
<dbReference type="SUPFAM" id="SSF53098">
    <property type="entry name" value="Ribonuclease H-like"/>
    <property type="match status" value="1"/>
</dbReference>
<evidence type="ECO:0000313" key="4">
    <source>
        <dbReference type="Proteomes" id="UP001189429"/>
    </source>
</evidence>
<reference evidence="3" key="1">
    <citation type="submission" date="2023-10" db="EMBL/GenBank/DDBJ databases">
        <authorList>
            <person name="Chen Y."/>
            <person name="Shah S."/>
            <person name="Dougan E. K."/>
            <person name="Thang M."/>
            <person name="Chan C."/>
        </authorList>
    </citation>
    <scope>NUCLEOTIDE SEQUENCE [LARGE SCALE GENOMIC DNA]</scope>
</reference>
<protein>
    <recommendedName>
        <fullName evidence="2">Integrase catalytic domain-containing protein</fullName>
    </recommendedName>
</protein>
<dbReference type="PROSITE" id="PS50994">
    <property type="entry name" value="INTEGRASE"/>
    <property type="match status" value="1"/>
</dbReference>
<feature type="non-terminal residue" evidence="3">
    <location>
        <position position="1"/>
    </location>
</feature>
<feature type="region of interest" description="Disordered" evidence="1">
    <location>
        <begin position="142"/>
        <end position="180"/>
    </location>
</feature>
<name>A0ABN9XXX0_9DINO</name>
<dbReference type="EMBL" id="CAUYUJ010021499">
    <property type="protein sequence ID" value="CAK0904993.1"/>
    <property type="molecule type" value="Genomic_DNA"/>
</dbReference>
<organism evidence="3 4">
    <name type="scientific">Prorocentrum cordatum</name>
    <dbReference type="NCBI Taxonomy" id="2364126"/>
    <lineage>
        <taxon>Eukaryota</taxon>
        <taxon>Sar</taxon>
        <taxon>Alveolata</taxon>
        <taxon>Dinophyceae</taxon>
        <taxon>Prorocentrales</taxon>
        <taxon>Prorocentraceae</taxon>
        <taxon>Prorocentrum</taxon>
    </lineage>
</organism>
<dbReference type="PANTHER" id="PTHR37984:SF5">
    <property type="entry name" value="PROTEIN NYNRIN-LIKE"/>
    <property type="match status" value="1"/>
</dbReference>
<feature type="domain" description="Integrase catalytic" evidence="2">
    <location>
        <begin position="233"/>
        <end position="403"/>
    </location>
</feature>
<accession>A0ABN9XXX0</accession>
<dbReference type="InterPro" id="IPR013103">
    <property type="entry name" value="RVT_2"/>
</dbReference>
<proteinExistence type="predicted"/>
<dbReference type="Gene3D" id="3.30.420.10">
    <property type="entry name" value="Ribonuclease H-like superfamily/Ribonuclease H"/>
    <property type="match status" value="1"/>
</dbReference>
<comment type="caution">
    <text evidence="3">The sequence shown here is derived from an EMBL/GenBank/DDBJ whole genome shotgun (WGS) entry which is preliminary data.</text>
</comment>
<gene>
    <name evidence="3" type="ORF">PCOR1329_LOCUS80856</name>
</gene>
<dbReference type="Pfam" id="PF07727">
    <property type="entry name" value="RVT_2"/>
    <property type="match status" value="1"/>
</dbReference>